<dbReference type="Pfam" id="PF13451">
    <property type="entry name" value="zf_Tbcl"/>
    <property type="match status" value="1"/>
</dbReference>
<evidence type="ECO:0000259" key="1">
    <source>
        <dbReference type="Pfam" id="PF13451"/>
    </source>
</evidence>
<dbReference type="EMBL" id="JACOGA010000028">
    <property type="protein sequence ID" value="MBC3875982.1"/>
    <property type="molecule type" value="Genomic_DNA"/>
</dbReference>
<accession>A0ABR6YHG2</accession>
<comment type="caution">
    <text evidence="2">The sequence shown here is derived from an EMBL/GenBank/DDBJ whole genome shotgun (WGS) entry which is preliminary data.</text>
</comment>
<evidence type="ECO:0000313" key="3">
    <source>
        <dbReference type="Proteomes" id="UP000624279"/>
    </source>
</evidence>
<protein>
    <submittedName>
        <fullName evidence="2">Zinc-ribbon domain containing protein</fullName>
    </submittedName>
</protein>
<dbReference type="InterPro" id="IPR025306">
    <property type="entry name" value="Zn-bnd_dom_prob"/>
</dbReference>
<name>A0ABR6YHG2_9BURK</name>
<evidence type="ECO:0000313" key="2">
    <source>
        <dbReference type="EMBL" id="MBC3875982.1"/>
    </source>
</evidence>
<feature type="domain" description="Probable zinc-binding" evidence="1">
    <location>
        <begin position="38"/>
        <end position="82"/>
    </location>
</feature>
<organism evidence="2 3">
    <name type="scientific">Undibacterium flavidum</name>
    <dbReference type="NCBI Taxonomy" id="2762297"/>
    <lineage>
        <taxon>Bacteria</taxon>
        <taxon>Pseudomonadati</taxon>
        <taxon>Pseudomonadota</taxon>
        <taxon>Betaproteobacteria</taxon>
        <taxon>Burkholderiales</taxon>
        <taxon>Oxalobacteraceae</taxon>
        <taxon>Undibacterium</taxon>
    </lineage>
</organism>
<dbReference type="Proteomes" id="UP000624279">
    <property type="component" value="Unassembled WGS sequence"/>
</dbReference>
<keyword evidence="3" id="KW-1185">Reference proteome</keyword>
<sequence length="144" mass="16942">MKRKPEPPPLGRAPVDISQWEPNSQGSVAASFTQEYVDEHYQCWHCKCNAIFTARDQKHTYEVRKANINQRRILCDSCWHESLNVVKKLETCAEVWGESKMTRRTDKAFLANWLHLLELQETYAPYRHDIARKNMLRKLLAIVD</sequence>
<proteinExistence type="predicted"/>
<dbReference type="RefSeq" id="WP_186944012.1">
    <property type="nucleotide sequence ID" value="NZ_JACOGA010000028.1"/>
</dbReference>
<gene>
    <name evidence="2" type="ORF">H8K55_20505</name>
</gene>
<reference evidence="2 3" key="1">
    <citation type="submission" date="2020-08" db="EMBL/GenBank/DDBJ databases">
        <title>Novel species isolated from subtropical streams in China.</title>
        <authorList>
            <person name="Lu H."/>
        </authorList>
    </citation>
    <scope>NUCLEOTIDE SEQUENCE [LARGE SCALE GENOMIC DNA]</scope>
    <source>
        <strain evidence="2 3">LX15W</strain>
    </source>
</reference>